<feature type="transmembrane region" description="Helical" evidence="1">
    <location>
        <begin position="180"/>
        <end position="200"/>
    </location>
</feature>
<feature type="transmembrane region" description="Helical" evidence="1">
    <location>
        <begin position="156"/>
        <end position="173"/>
    </location>
</feature>
<dbReference type="RefSeq" id="WP_037278538.1">
    <property type="nucleotide sequence ID" value="NZ_KK088556.1"/>
</dbReference>
<feature type="transmembrane region" description="Helical" evidence="1">
    <location>
        <begin position="27"/>
        <end position="48"/>
    </location>
</feature>
<dbReference type="Pfam" id="PF02517">
    <property type="entry name" value="Rce1-like"/>
    <property type="match status" value="1"/>
</dbReference>
<accession>A0A017HRQ7</accession>
<proteinExistence type="predicted"/>
<feature type="transmembrane region" description="Helical" evidence="1">
    <location>
        <begin position="68"/>
        <end position="90"/>
    </location>
</feature>
<feature type="transmembrane region" description="Helical" evidence="1">
    <location>
        <begin position="96"/>
        <end position="117"/>
    </location>
</feature>
<keyword evidence="1" id="KW-0472">Membrane</keyword>
<name>A0A017HRQ7_9RHOB</name>
<dbReference type="Proteomes" id="UP000019666">
    <property type="component" value="Unassembled WGS sequence"/>
</dbReference>
<dbReference type="EMBL" id="AOSK01000043">
    <property type="protein sequence ID" value="EYD76449.1"/>
    <property type="molecule type" value="Genomic_DNA"/>
</dbReference>
<sequence>MDRRLALGALLATPVLAALLLGLGTILPPLGAWALGLLAYWAGLGAALRAFSDGDTLAELAVARSPGWLVTLFLALPPILLGAATLRLLGREPLPLHVLLAAGLGAIVNATLEELFWRGALLPRATPRAAAGALGLFTLFHLAWLGALGLETGAGPLAPVLAALALGGVWTAARLVTGTVGAGILGHAAVNLFAFAGVAARNWGAA</sequence>
<evidence type="ECO:0000313" key="4">
    <source>
        <dbReference type="Proteomes" id="UP000019666"/>
    </source>
</evidence>
<dbReference type="STRING" id="442562.Rumeso_01870"/>
<keyword evidence="1" id="KW-0812">Transmembrane</keyword>
<organism evidence="3 4">
    <name type="scientific">Rubellimicrobium mesophilum DSM 19309</name>
    <dbReference type="NCBI Taxonomy" id="442562"/>
    <lineage>
        <taxon>Bacteria</taxon>
        <taxon>Pseudomonadati</taxon>
        <taxon>Pseudomonadota</taxon>
        <taxon>Alphaproteobacteria</taxon>
        <taxon>Rhodobacterales</taxon>
        <taxon>Roseobacteraceae</taxon>
        <taxon>Rubellimicrobium</taxon>
    </lineage>
</organism>
<protein>
    <recommendedName>
        <fullName evidence="2">CAAX prenyl protease 2/Lysostaphin resistance protein A-like domain-containing protein</fullName>
    </recommendedName>
</protein>
<feature type="domain" description="CAAX prenyl protease 2/Lysostaphin resistance protein A-like" evidence="2">
    <location>
        <begin position="97"/>
        <end position="193"/>
    </location>
</feature>
<comment type="caution">
    <text evidence="3">The sequence shown here is derived from an EMBL/GenBank/DDBJ whole genome shotgun (WGS) entry which is preliminary data.</text>
</comment>
<gene>
    <name evidence="3" type="ORF">Rumeso_01870</name>
</gene>
<keyword evidence="4" id="KW-1185">Reference proteome</keyword>
<dbReference type="InterPro" id="IPR003675">
    <property type="entry name" value="Rce1/LyrA-like_dom"/>
</dbReference>
<evidence type="ECO:0000256" key="1">
    <source>
        <dbReference type="SAM" id="Phobius"/>
    </source>
</evidence>
<reference evidence="3 4" key="1">
    <citation type="submission" date="2013-02" db="EMBL/GenBank/DDBJ databases">
        <authorList>
            <person name="Fiebig A."/>
            <person name="Goeker M."/>
            <person name="Klenk H.-P.P."/>
        </authorList>
    </citation>
    <scope>NUCLEOTIDE SEQUENCE [LARGE SCALE GENOMIC DNA]</scope>
    <source>
        <strain evidence="3 4">DSM 19309</strain>
    </source>
</reference>
<dbReference type="GO" id="GO:0080120">
    <property type="term" value="P:CAAX-box protein maturation"/>
    <property type="evidence" value="ECO:0007669"/>
    <property type="project" value="UniProtKB-ARBA"/>
</dbReference>
<feature type="transmembrane region" description="Helical" evidence="1">
    <location>
        <begin position="129"/>
        <end position="150"/>
    </location>
</feature>
<dbReference type="GO" id="GO:0004175">
    <property type="term" value="F:endopeptidase activity"/>
    <property type="evidence" value="ECO:0007669"/>
    <property type="project" value="UniProtKB-ARBA"/>
</dbReference>
<evidence type="ECO:0000313" key="3">
    <source>
        <dbReference type="EMBL" id="EYD76449.1"/>
    </source>
</evidence>
<dbReference type="AlphaFoldDB" id="A0A017HRQ7"/>
<dbReference type="HOGENOM" id="CLU_1331119_0_0_5"/>
<evidence type="ECO:0000259" key="2">
    <source>
        <dbReference type="Pfam" id="PF02517"/>
    </source>
</evidence>
<keyword evidence="1" id="KW-1133">Transmembrane helix</keyword>